<reference evidence="14 15" key="1">
    <citation type="submission" date="2025-04" db="UniProtKB">
        <authorList>
            <consortium name="RefSeq"/>
        </authorList>
    </citation>
    <scope>IDENTIFICATION</scope>
</reference>
<keyword evidence="4 11" id="KW-0812">Transmembrane</keyword>
<dbReference type="CDD" id="cd00637">
    <property type="entry name" value="7tm_classA_rhodopsin-like"/>
    <property type="match status" value="1"/>
</dbReference>
<dbReference type="PANTHER" id="PTHR22752:SF1">
    <property type="entry name" value="G-PROTEIN COUPLED RECEPTOR 176"/>
    <property type="match status" value="1"/>
</dbReference>
<feature type="transmembrane region" description="Helical" evidence="11">
    <location>
        <begin position="63"/>
        <end position="84"/>
    </location>
</feature>
<evidence type="ECO:0000256" key="10">
    <source>
        <dbReference type="SAM" id="MobiDB-lite"/>
    </source>
</evidence>
<dbReference type="InterPro" id="IPR000276">
    <property type="entry name" value="GPCR_Rhodpsn"/>
</dbReference>
<feature type="transmembrane region" description="Helical" evidence="11">
    <location>
        <begin position="704"/>
        <end position="724"/>
    </location>
</feature>
<evidence type="ECO:0000256" key="5">
    <source>
        <dbReference type="ARBA" id="ARBA00022989"/>
    </source>
</evidence>
<evidence type="ECO:0000313" key="16">
    <source>
        <dbReference type="RefSeq" id="XP_024947300.1"/>
    </source>
</evidence>
<dbReference type="RefSeq" id="XP_024947299.1">
    <property type="nucleotide sequence ID" value="XM_025091531.1"/>
</dbReference>
<keyword evidence="9" id="KW-0807">Transducer</keyword>
<evidence type="ECO:0000256" key="8">
    <source>
        <dbReference type="ARBA" id="ARBA00023170"/>
    </source>
</evidence>
<dbReference type="PRINTS" id="PR00237">
    <property type="entry name" value="GPCRRHODOPSN"/>
</dbReference>
<feature type="transmembrane region" description="Helical" evidence="11">
    <location>
        <begin position="104"/>
        <end position="126"/>
    </location>
</feature>
<accession>A0AAJ7FUF7</accession>
<feature type="region of interest" description="Disordered" evidence="10">
    <location>
        <begin position="461"/>
        <end position="490"/>
    </location>
</feature>
<organism evidence="13 14">
    <name type="scientific">Cephus cinctus</name>
    <name type="common">Wheat stem sawfly</name>
    <dbReference type="NCBI Taxonomy" id="211228"/>
    <lineage>
        <taxon>Eukaryota</taxon>
        <taxon>Metazoa</taxon>
        <taxon>Ecdysozoa</taxon>
        <taxon>Arthropoda</taxon>
        <taxon>Hexapoda</taxon>
        <taxon>Insecta</taxon>
        <taxon>Pterygota</taxon>
        <taxon>Neoptera</taxon>
        <taxon>Endopterygota</taxon>
        <taxon>Hymenoptera</taxon>
        <taxon>Cephoidea</taxon>
        <taxon>Cephidae</taxon>
        <taxon>Cephus</taxon>
    </lineage>
</organism>
<feature type="compositionally biased region" description="Basic and acidic residues" evidence="10">
    <location>
        <begin position="428"/>
        <end position="443"/>
    </location>
</feature>
<feature type="compositionally biased region" description="Acidic residues" evidence="10">
    <location>
        <begin position="471"/>
        <end position="490"/>
    </location>
</feature>
<dbReference type="PANTHER" id="PTHR22752">
    <property type="entry name" value="G PROTEIN-COUPLED RECEPTOR"/>
    <property type="match status" value="1"/>
</dbReference>
<evidence type="ECO:0000256" key="3">
    <source>
        <dbReference type="ARBA" id="ARBA00022475"/>
    </source>
</evidence>
<keyword evidence="8" id="KW-0675">Receptor</keyword>
<dbReference type="Gene3D" id="1.20.1070.10">
    <property type="entry name" value="Rhodopsin 7-helix transmembrane proteins"/>
    <property type="match status" value="2"/>
</dbReference>
<dbReference type="GeneID" id="107274291"/>
<dbReference type="RefSeq" id="XP_024947300.1">
    <property type="nucleotide sequence ID" value="XM_025091532.1"/>
</dbReference>
<gene>
    <name evidence="14 15 16 17" type="primary">LOC107274291</name>
</gene>
<feature type="transmembrane region" description="Helical" evidence="11">
    <location>
        <begin position="138"/>
        <end position="160"/>
    </location>
</feature>
<evidence type="ECO:0000256" key="6">
    <source>
        <dbReference type="ARBA" id="ARBA00023040"/>
    </source>
</evidence>
<keyword evidence="6" id="KW-0297">G-protein coupled receptor</keyword>
<feature type="transmembrane region" description="Helical" evidence="11">
    <location>
        <begin position="29"/>
        <end position="51"/>
    </location>
</feature>
<dbReference type="Pfam" id="PF00001">
    <property type="entry name" value="7tm_1"/>
    <property type="match status" value="1"/>
</dbReference>
<evidence type="ECO:0000256" key="7">
    <source>
        <dbReference type="ARBA" id="ARBA00023136"/>
    </source>
</evidence>
<name>A0AAJ7FUF7_CEPCN</name>
<dbReference type="KEGG" id="ccin:107274291"/>
<keyword evidence="7 11" id="KW-0472">Membrane</keyword>
<evidence type="ECO:0000256" key="2">
    <source>
        <dbReference type="ARBA" id="ARBA00010663"/>
    </source>
</evidence>
<dbReference type="GO" id="GO:0004930">
    <property type="term" value="F:G protein-coupled receptor activity"/>
    <property type="evidence" value="ECO:0007669"/>
    <property type="project" value="UniProtKB-KW"/>
</dbReference>
<feature type="region of interest" description="Disordered" evidence="10">
    <location>
        <begin position="424"/>
        <end position="443"/>
    </location>
</feature>
<dbReference type="GO" id="GO:0005886">
    <property type="term" value="C:plasma membrane"/>
    <property type="evidence" value="ECO:0007669"/>
    <property type="project" value="UniProtKB-SubCell"/>
</dbReference>
<feature type="domain" description="G-protein coupled receptors family 1 profile" evidence="12">
    <location>
        <begin position="42"/>
        <end position="760"/>
    </location>
</feature>
<evidence type="ECO:0000313" key="17">
    <source>
        <dbReference type="RefSeq" id="XP_024947301.1"/>
    </source>
</evidence>
<comment type="similarity">
    <text evidence="2">Belongs to the G-protein coupled receptor 1 family.</text>
</comment>
<evidence type="ECO:0000313" key="14">
    <source>
        <dbReference type="RefSeq" id="XP_015608778.1"/>
    </source>
</evidence>
<evidence type="ECO:0000313" key="15">
    <source>
        <dbReference type="RefSeq" id="XP_024947299.1"/>
    </source>
</evidence>
<feature type="transmembrane region" description="Helical" evidence="11">
    <location>
        <begin position="270"/>
        <end position="295"/>
    </location>
</feature>
<keyword evidence="5 11" id="KW-1133">Transmembrane helix</keyword>
<dbReference type="InterPro" id="IPR017452">
    <property type="entry name" value="GPCR_Rhodpsn_7TM"/>
</dbReference>
<feature type="transmembrane region" description="Helical" evidence="11">
    <location>
        <begin position="744"/>
        <end position="762"/>
    </location>
</feature>
<feature type="region of interest" description="Disordered" evidence="10">
    <location>
        <begin position="583"/>
        <end position="603"/>
    </location>
</feature>
<keyword evidence="13" id="KW-1185">Reference proteome</keyword>
<dbReference type="PROSITE" id="PS50262">
    <property type="entry name" value="G_PROTEIN_RECEP_F1_2"/>
    <property type="match status" value="1"/>
</dbReference>
<dbReference type="AlphaFoldDB" id="A0AAJ7FUF7"/>
<evidence type="ECO:0000313" key="13">
    <source>
        <dbReference type="Proteomes" id="UP000694920"/>
    </source>
</evidence>
<evidence type="ECO:0000256" key="11">
    <source>
        <dbReference type="SAM" id="Phobius"/>
    </source>
</evidence>
<dbReference type="RefSeq" id="XP_015608778.1">
    <property type="nucleotide sequence ID" value="XM_015753292.2"/>
</dbReference>
<comment type="subcellular location">
    <subcellularLocation>
        <location evidence="1">Cell membrane</location>
        <topology evidence="1">Multi-pass membrane protein</topology>
    </subcellularLocation>
</comment>
<dbReference type="SUPFAM" id="SSF81321">
    <property type="entry name" value="Family A G protein-coupled receptor-like"/>
    <property type="match status" value="1"/>
</dbReference>
<proteinExistence type="inferred from homology"/>
<evidence type="ECO:0000256" key="9">
    <source>
        <dbReference type="ARBA" id="ARBA00023224"/>
    </source>
</evidence>
<dbReference type="Proteomes" id="UP000694920">
    <property type="component" value="Unplaced"/>
</dbReference>
<protein>
    <submittedName>
        <fullName evidence="14 15">Uncharacterized protein LOC107274291 isoform X1</fullName>
    </submittedName>
</protein>
<evidence type="ECO:0000256" key="4">
    <source>
        <dbReference type="ARBA" id="ARBA00022692"/>
    </source>
</evidence>
<evidence type="ECO:0000256" key="1">
    <source>
        <dbReference type="ARBA" id="ARBA00004651"/>
    </source>
</evidence>
<keyword evidence="3" id="KW-1003">Cell membrane</keyword>
<dbReference type="RefSeq" id="XP_024947301.1">
    <property type="nucleotide sequence ID" value="XM_025091533.1"/>
</dbReference>
<evidence type="ECO:0000259" key="12">
    <source>
        <dbReference type="PROSITE" id="PS50262"/>
    </source>
</evidence>
<sequence>MDGGATESAAGGSTADLGGLEGWWNTSGIAIWSLVLFGSFLLNAVLLLVFLKRPGLRTISNRFVINLTASNLLTCLLLTPLLIMDAPSTSSSKSLCTVSEGATALVTSSSVLSVFLIALDQYFAVVDPLRYRTRIDKFKCGMLILFVWILAILFGLLATMNPHPRSIWLFCSDNNFSNQPNFSLNSSLDLTIESSIHLVNDTGDYNVASEWRITEREDIGGSRIVEEEVDLVEHSTPLPDGSFLEKFGDAQVSVLTVGGFQSSYGLIYTVVYALLAYLLPFLGVCWIYISIYSAAHKNSERARRTGSGPMLSSASFCEEYCSVRQDASASDFRRIPKISSLSSIDESIETTASQIPRRRSELVLSSTIDEEPSTVVFTVGSQKVDVTPQKSQPPEAKDTTKVPISTLRAKFLDKCAEDRPTEQLVRSKFHDRPDDRRKSSHDLMYEEMLRRDLSHLVDMRMDGSLSGNSSQDEDEDDEDDCVGDDDDDEENEYEGMLNFAKGRHLRDIEVSKCLNSVNDESTKCLRRDEKEFLRTSTMAQSTEEFSSLNERRADPDLAAHLEVQTSLFARASEPTAASKLLGTVQNSHRASKSKSQHGHLPGGRMISRLLNINHRMDSNGFEASDVEVQPARLSAGNYLEVNSSSSLLTTSAGTPMVTVTPPNKVPLHRVSSIRSTSSYINSLKYRISNGSLFKYREETRAARVSALVIVMGLICWTPYVVVLILRNLPDFAEQREMSHKYDVVALSFLILAAYVSPLLFGYRSRRVQRELRKIFCFKKELSYKNNRSLMAKKILKRRHSSNLSQLEMDTKYNIFNCVYGKNRWPKEKVQFMQVPETALAVETCRSSFSSGASTQISTTSTEES</sequence>